<evidence type="ECO:0000313" key="1">
    <source>
        <dbReference type="EMBL" id="CAL1387490.1"/>
    </source>
</evidence>
<sequence length="72" mass="7978">MEDKGGGTSSLLARELWMGGTQQRRHHQERPPHSDCQRCWMRGGFDGAAESLEDDGFGYSGCVVGNPPTRRN</sequence>
<evidence type="ECO:0000313" key="2">
    <source>
        <dbReference type="Proteomes" id="UP001497516"/>
    </source>
</evidence>
<organism evidence="1 2">
    <name type="scientific">Linum trigynum</name>
    <dbReference type="NCBI Taxonomy" id="586398"/>
    <lineage>
        <taxon>Eukaryota</taxon>
        <taxon>Viridiplantae</taxon>
        <taxon>Streptophyta</taxon>
        <taxon>Embryophyta</taxon>
        <taxon>Tracheophyta</taxon>
        <taxon>Spermatophyta</taxon>
        <taxon>Magnoliopsida</taxon>
        <taxon>eudicotyledons</taxon>
        <taxon>Gunneridae</taxon>
        <taxon>Pentapetalae</taxon>
        <taxon>rosids</taxon>
        <taxon>fabids</taxon>
        <taxon>Malpighiales</taxon>
        <taxon>Linaceae</taxon>
        <taxon>Linum</taxon>
    </lineage>
</organism>
<accession>A0AAV2EPS7</accession>
<dbReference type="Proteomes" id="UP001497516">
    <property type="component" value="Chromosome 5"/>
</dbReference>
<dbReference type="EMBL" id="OZ034818">
    <property type="protein sequence ID" value="CAL1387490.1"/>
    <property type="molecule type" value="Genomic_DNA"/>
</dbReference>
<dbReference type="AlphaFoldDB" id="A0AAV2EPS7"/>
<proteinExistence type="predicted"/>
<reference evidence="1 2" key="1">
    <citation type="submission" date="2024-04" db="EMBL/GenBank/DDBJ databases">
        <authorList>
            <person name="Fracassetti M."/>
        </authorList>
    </citation>
    <scope>NUCLEOTIDE SEQUENCE [LARGE SCALE GENOMIC DNA]</scope>
</reference>
<name>A0AAV2EPS7_9ROSI</name>
<keyword evidence="2" id="KW-1185">Reference proteome</keyword>
<protein>
    <submittedName>
        <fullName evidence="1">Uncharacterized protein</fullName>
    </submittedName>
</protein>
<gene>
    <name evidence="1" type="ORF">LTRI10_LOCUS28472</name>
</gene>